<reference evidence="1 2" key="1">
    <citation type="journal article" date="2010" name="Nature">
        <title>Genome sequence of the palaeopolyploid soybean.</title>
        <authorList>
            <person name="Schmutz J."/>
            <person name="Cannon S.B."/>
            <person name="Schlueter J."/>
            <person name="Ma J."/>
            <person name="Mitros T."/>
            <person name="Nelson W."/>
            <person name="Hyten D.L."/>
            <person name="Song Q."/>
            <person name="Thelen J.J."/>
            <person name="Cheng J."/>
            <person name="Xu D."/>
            <person name="Hellsten U."/>
            <person name="May G.D."/>
            <person name="Yu Y."/>
            <person name="Sakurai T."/>
            <person name="Umezawa T."/>
            <person name="Bhattacharyya M.K."/>
            <person name="Sandhu D."/>
            <person name="Valliyodan B."/>
            <person name="Lindquist E."/>
            <person name="Peto M."/>
            <person name="Grant D."/>
            <person name="Shu S."/>
            <person name="Goodstein D."/>
            <person name="Barry K."/>
            <person name="Futrell-Griggs M."/>
            <person name="Abernathy B."/>
            <person name="Du J."/>
            <person name="Tian Z."/>
            <person name="Zhu L."/>
            <person name="Gill N."/>
            <person name="Joshi T."/>
            <person name="Libault M."/>
            <person name="Sethuraman A."/>
            <person name="Zhang X.-C."/>
            <person name="Shinozaki K."/>
            <person name="Nguyen H.T."/>
            <person name="Wing R.A."/>
            <person name="Cregan P."/>
            <person name="Specht J."/>
            <person name="Grimwood J."/>
            <person name="Rokhsar D."/>
            <person name="Stacey G."/>
            <person name="Shoemaker R.C."/>
            <person name="Jackson S.A."/>
        </authorList>
    </citation>
    <scope>NUCLEOTIDE SEQUENCE</scope>
    <source>
        <strain evidence="2">cv. Williams 82</strain>
        <tissue evidence="1">Callus</tissue>
    </source>
</reference>
<gene>
    <name evidence="1" type="ORF">GLYMA_12G056200</name>
</gene>
<dbReference type="InParanoid" id="A0A0R0HED2"/>
<dbReference type="AlphaFoldDB" id="A0A0R0HED2"/>
<dbReference type="STRING" id="3847.A0A0R0HED2"/>
<dbReference type="EnsemblPlants" id="KRH24687">
    <property type="protein sequence ID" value="KRH24687"/>
    <property type="gene ID" value="GLYMA_12G056200"/>
</dbReference>
<dbReference type="Proteomes" id="UP000008827">
    <property type="component" value="Chromosome 12"/>
</dbReference>
<organism evidence="1">
    <name type="scientific">Glycine max</name>
    <name type="common">Soybean</name>
    <name type="synonym">Glycine hispida</name>
    <dbReference type="NCBI Taxonomy" id="3847"/>
    <lineage>
        <taxon>Eukaryota</taxon>
        <taxon>Viridiplantae</taxon>
        <taxon>Streptophyta</taxon>
        <taxon>Embryophyta</taxon>
        <taxon>Tracheophyta</taxon>
        <taxon>Spermatophyta</taxon>
        <taxon>Magnoliopsida</taxon>
        <taxon>eudicotyledons</taxon>
        <taxon>Gunneridae</taxon>
        <taxon>Pentapetalae</taxon>
        <taxon>rosids</taxon>
        <taxon>fabids</taxon>
        <taxon>Fabales</taxon>
        <taxon>Fabaceae</taxon>
        <taxon>Papilionoideae</taxon>
        <taxon>50 kb inversion clade</taxon>
        <taxon>NPAAA clade</taxon>
        <taxon>indigoferoid/millettioid clade</taxon>
        <taxon>Phaseoleae</taxon>
        <taxon>Glycine</taxon>
        <taxon>Glycine subgen. Soja</taxon>
    </lineage>
</organism>
<name>A0A0R0HED2_SOYBN</name>
<evidence type="ECO:0000313" key="2">
    <source>
        <dbReference type="EnsemblPlants" id="KRH24687"/>
    </source>
</evidence>
<dbReference type="EMBL" id="CM000845">
    <property type="protein sequence ID" value="KRH24687.1"/>
    <property type="molecule type" value="Genomic_DNA"/>
</dbReference>
<reference evidence="2" key="2">
    <citation type="submission" date="2018-02" db="UniProtKB">
        <authorList>
            <consortium name="EnsemblPlants"/>
        </authorList>
    </citation>
    <scope>IDENTIFICATION</scope>
    <source>
        <strain evidence="2">Williams 82</strain>
    </source>
</reference>
<protein>
    <submittedName>
        <fullName evidence="1 2">Uncharacterized protein</fullName>
    </submittedName>
</protein>
<keyword evidence="3" id="KW-1185">Reference proteome</keyword>
<dbReference type="Gramene" id="KRH24687">
    <property type="protein sequence ID" value="KRH24687"/>
    <property type="gene ID" value="GLYMA_12G056200"/>
</dbReference>
<accession>A0A0R0HED2</accession>
<evidence type="ECO:0000313" key="1">
    <source>
        <dbReference type="EMBL" id="KRH24687.1"/>
    </source>
</evidence>
<reference evidence="1" key="3">
    <citation type="submission" date="2018-07" db="EMBL/GenBank/DDBJ databases">
        <title>WGS assembly of Glycine max.</title>
        <authorList>
            <person name="Schmutz J."/>
            <person name="Cannon S."/>
            <person name="Schlueter J."/>
            <person name="Ma J."/>
            <person name="Mitros T."/>
            <person name="Nelson W."/>
            <person name="Hyten D."/>
            <person name="Song Q."/>
            <person name="Thelen J."/>
            <person name="Cheng J."/>
            <person name="Xu D."/>
            <person name="Hellsten U."/>
            <person name="May G."/>
            <person name="Yu Y."/>
            <person name="Sakurai T."/>
            <person name="Umezawa T."/>
            <person name="Bhattacharyya M."/>
            <person name="Sandhu D."/>
            <person name="Valliyodan B."/>
            <person name="Lindquist E."/>
            <person name="Peto M."/>
            <person name="Grant D."/>
            <person name="Shu S."/>
            <person name="Goodstein D."/>
            <person name="Barry K."/>
            <person name="Futrell-Griggs M."/>
            <person name="Abernathy B."/>
            <person name="Du J."/>
            <person name="Tian Z."/>
            <person name="Zhu L."/>
            <person name="Gill N."/>
            <person name="Joshi T."/>
            <person name="Libault M."/>
            <person name="Sethuraman A."/>
            <person name="Zhang X."/>
            <person name="Shinozaki K."/>
            <person name="Nguyen H."/>
            <person name="Wing R."/>
            <person name="Cregan P."/>
            <person name="Specht J."/>
            <person name="Grimwood J."/>
            <person name="Rokhsar D."/>
            <person name="Stacey G."/>
            <person name="Shoemaker R."/>
            <person name="Jackson S."/>
        </authorList>
    </citation>
    <scope>NUCLEOTIDE SEQUENCE</scope>
    <source>
        <tissue evidence="1">Callus</tissue>
    </source>
</reference>
<evidence type="ECO:0000313" key="3">
    <source>
        <dbReference type="Proteomes" id="UP000008827"/>
    </source>
</evidence>
<sequence length="118" mass="13570">MLSESLFMFCGTLGVFSLRWLPLEKWFGCYLSTPLFEEQKRLCLLMALALFQGASIRPLIDLAIAIDPSLIVSTFVWQLLWLLHREYLHLGGLLSSRLSILMWLPFASSPFWGFNNTI</sequence>
<dbReference type="PaxDb" id="3847-GLYMA12G06000.1"/>
<proteinExistence type="predicted"/>